<accession>A0ABQ0K005</accession>
<sequence length="516" mass="56380">MTISQRLIEELERRRGAILDSGRDKIRERHERGLMTARERLTSLFEENTFQESGMHAQHACRDFGMEKKVLPGDGVVTGTGYVNGRPVAAFSQDFMVGGGALGRIHARKVCDLMEYALKTGMPLVGFNDSGGARIQEGVDSLSGYGQVFYRNVMLSGVVPQIAVIAGPCAGGAAYSPALMDFIIMTKNNANMFICGPDVIRATTGQSTTLDEIGNAVVHASISGNIHFIAEDDQHAIDLVKQLLSYLPSNNILDPPHRPTSTISLAEDRGMNEIVPADNREPLHVLEIIKRLVDEGHFLEIQKDWAKNIVIGFARIEGIVVGLVANQSFVKAGTIDIDASDKASRFIRICNVFNIPLVTLVDVPGFLPGIAQERGGIIRHGAKMLFAYAAATVPKITVILRKAYGGAYLAMCSRDMGADLVYAWPTAEIAVMGAEGAVKIIYRREIEASEDPKAREKEFVSEYREQFASPYQAAAHAMITDVIEPSHTRSVIALALRKTLSKRETRPPKKHGNIPL</sequence>
<organism evidence="3 4">
    <name type="scientific">Candidatus Brocadia sinica JPN1</name>
    <dbReference type="NCBI Taxonomy" id="1197129"/>
    <lineage>
        <taxon>Bacteria</taxon>
        <taxon>Pseudomonadati</taxon>
        <taxon>Planctomycetota</taxon>
        <taxon>Candidatus Brocadiia</taxon>
        <taxon>Candidatus Brocadiales</taxon>
        <taxon>Candidatus Brocadiaceae</taxon>
        <taxon>Candidatus Brocadia</taxon>
    </lineage>
</organism>
<dbReference type="InterPro" id="IPR011763">
    <property type="entry name" value="COA_CT_C"/>
</dbReference>
<dbReference type="EMBL" id="BAFN01000001">
    <property type="protein sequence ID" value="GAN34342.1"/>
    <property type="molecule type" value="Genomic_DNA"/>
</dbReference>
<protein>
    <submittedName>
        <fullName evidence="3">Propionyl-CoA carboxylase beta chain</fullName>
    </submittedName>
</protein>
<dbReference type="InterPro" id="IPR011762">
    <property type="entry name" value="COA_CT_N"/>
</dbReference>
<dbReference type="RefSeq" id="WP_052564367.1">
    <property type="nucleotide sequence ID" value="NZ_BAFN01000001.1"/>
</dbReference>
<evidence type="ECO:0000313" key="3">
    <source>
        <dbReference type="EMBL" id="GAN34342.1"/>
    </source>
</evidence>
<evidence type="ECO:0000259" key="1">
    <source>
        <dbReference type="PROSITE" id="PS50980"/>
    </source>
</evidence>
<proteinExistence type="predicted"/>
<keyword evidence="4" id="KW-1185">Reference proteome</keyword>
<dbReference type="Pfam" id="PF01039">
    <property type="entry name" value="Carboxyl_trans"/>
    <property type="match status" value="1"/>
</dbReference>
<dbReference type="Gene3D" id="3.90.226.10">
    <property type="entry name" value="2-enoyl-CoA Hydratase, Chain A, domain 1"/>
    <property type="match status" value="2"/>
</dbReference>
<dbReference type="PANTHER" id="PTHR43842">
    <property type="entry name" value="PROPIONYL-COA CARBOXYLASE BETA CHAIN"/>
    <property type="match status" value="1"/>
</dbReference>
<dbReference type="PRINTS" id="PR01070">
    <property type="entry name" value="ACCCTRFRASEB"/>
</dbReference>
<gene>
    <name evidence="3" type="ORF">BROSI_A2878</name>
</gene>
<name>A0ABQ0K005_9BACT</name>
<dbReference type="Proteomes" id="UP000032309">
    <property type="component" value="Unassembled WGS sequence"/>
</dbReference>
<dbReference type="InterPro" id="IPR029045">
    <property type="entry name" value="ClpP/crotonase-like_dom_sf"/>
</dbReference>
<feature type="domain" description="CoA carboxyltransferase C-terminal" evidence="2">
    <location>
        <begin position="266"/>
        <end position="498"/>
    </location>
</feature>
<comment type="caution">
    <text evidence="3">The sequence shown here is derived from an EMBL/GenBank/DDBJ whole genome shotgun (WGS) entry which is preliminary data.</text>
</comment>
<reference evidence="4" key="1">
    <citation type="journal article" date="2015" name="Genome Announc.">
        <title>Draft Genome Sequence of an Anaerobic Ammonium-Oxidizing Bacterium, "Candidatus Brocadia sinica".</title>
        <authorList>
            <person name="Oshiki M."/>
            <person name="Shinyako-Hata K."/>
            <person name="Satoh H."/>
            <person name="Okabe S."/>
        </authorList>
    </citation>
    <scope>NUCLEOTIDE SEQUENCE [LARGE SCALE GENOMIC DNA]</scope>
    <source>
        <strain evidence="4">JPN1</strain>
    </source>
</reference>
<dbReference type="InterPro" id="IPR000438">
    <property type="entry name" value="Acetyl_CoA_COase_Trfase_b_su"/>
</dbReference>
<feature type="domain" description="CoA carboxyltransferase N-terminal" evidence="1">
    <location>
        <begin position="1"/>
        <end position="259"/>
    </location>
</feature>
<dbReference type="InterPro" id="IPR051047">
    <property type="entry name" value="AccD/PCCB"/>
</dbReference>
<dbReference type="SUPFAM" id="SSF52096">
    <property type="entry name" value="ClpP/crotonase"/>
    <property type="match status" value="2"/>
</dbReference>
<evidence type="ECO:0000313" key="4">
    <source>
        <dbReference type="Proteomes" id="UP000032309"/>
    </source>
</evidence>
<dbReference type="PROSITE" id="PS50989">
    <property type="entry name" value="COA_CT_CTER"/>
    <property type="match status" value="1"/>
</dbReference>
<dbReference type="PROSITE" id="PS50980">
    <property type="entry name" value="COA_CT_NTER"/>
    <property type="match status" value="1"/>
</dbReference>
<dbReference type="PANTHER" id="PTHR43842:SF2">
    <property type="entry name" value="PROPIONYL-COA CARBOXYLASE BETA CHAIN, MITOCHONDRIAL"/>
    <property type="match status" value="1"/>
</dbReference>
<dbReference type="InterPro" id="IPR034733">
    <property type="entry name" value="AcCoA_carboxyl_beta"/>
</dbReference>
<evidence type="ECO:0000259" key="2">
    <source>
        <dbReference type="PROSITE" id="PS50989"/>
    </source>
</evidence>